<dbReference type="GO" id="GO:0005737">
    <property type="term" value="C:cytoplasm"/>
    <property type="evidence" value="ECO:0007669"/>
    <property type="project" value="UniProtKB-SubCell"/>
</dbReference>
<evidence type="ECO:0000259" key="8">
    <source>
        <dbReference type="PROSITE" id="PS51101"/>
    </source>
</evidence>
<reference evidence="10" key="1">
    <citation type="journal article" date="2013" name="Genome Announc.">
        <title>Whole-Genome Sequencing of Lactobacillus shenzhenensis Strain LY-73T.</title>
        <authorList>
            <person name="Lin Z."/>
            <person name="Liu Z."/>
            <person name="Yang R."/>
            <person name="Zou Y."/>
            <person name="Wan D."/>
            <person name="Chen J."/>
            <person name="Guo M."/>
            <person name="Zhao J."/>
            <person name="Fang C."/>
            <person name="Yang R."/>
            <person name="Liu F."/>
        </authorList>
    </citation>
    <scope>NUCLEOTIDE SEQUENCE [LARGE SCALE GENOMIC DNA]</scope>
    <source>
        <strain evidence="10">LY-73</strain>
    </source>
</reference>
<proteinExistence type="predicted"/>
<dbReference type="InterPro" id="IPR004720">
    <property type="entry name" value="PTS_IIB_sorbose-sp"/>
</dbReference>
<dbReference type="GO" id="GO:0008982">
    <property type="term" value="F:protein-N(PI)-phosphohistidine-sugar phosphotransferase activity"/>
    <property type="evidence" value="ECO:0007669"/>
    <property type="project" value="InterPro"/>
</dbReference>
<evidence type="ECO:0000256" key="3">
    <source>
        <dbReference type="ARBA" id="ARBA00022490"/>
    </source>
</evidence>
<dbReference type="Gene3D" id="3.40.35.10">
    <property type="entry name" value="Phosphotransferase system, sorbose subfamily IIB component"/>
    <property type="match status" value="1"/>
</dbReference>
<evidence type="ECO:0000256" key="7">
    <source>
        <dbReference type="ARBA" id="ARBA00022777"/>
    </source>
</evidence>
<dbReference type="SUPFAM" id="SSF52728">
    <property type="entry name" value="PTS IIb component"/>
    <property type="match status" value="1"/>
</dbReference>
<accession>U4TUH7</accession>
<keyword evidence="5 9" id="KW-0808">Transferase</keyword>
<dbReference type="EMBL" id="KI271589">
    <property type="protein sequence ID" value="ERL65087.1"/>
    <property type="molecule type" value="Genomic_DNA"/>
</dbReference>
<dbReference type="eggNOG" id="COG3444">
    <property type="taxonomic scope" value="Bacteria"/>
</dbReference>
<evidence type="ECO:0000313" key="9">
    <source>
        <dbReference type="EMBL" id="ERL65087.1"/>
    </source>
</evidence>
<dbReference type="InterPro" id="IPR036667">
    <property type="entry name" value="PTS_IIB_sorbose-sp_sf"/>
</dbReference>
<evidence type="ECO:0000313" key="10">
    <source>
        <dbReference type="Proteomes" id="UP000030647"/>
    </source>
</evidence>
<gene>
    <name evidence="9" type="ORF">L248_3025</name>
</gene>
<evidence type="ECO:0000256" key="6">
    <source>
        <dbReference type="ARBA" id="ARBA00022683"/>
    </source>
</evidence>
<dbReference type="STRING" id="1231336.L248_3025"/>
<comment type="subcellular location">
    <subcellularLocation>
        <location evidence="1">Cytoplasm</location>
    </subcellularLocation>
</comment>
<protein>
    <submittedName>
        <fullName evidence="9">Putative phosphotransferase enzyme IIB component</fullName>
    </submittedName>
</protein>
<keyword evidence="10" id="KW-1185">Reference proteome</keyword>
<dbReference type="PROSITE" id="PS51101">
    <property type="entry name" value="PTS_EIIB_TYPE_4"/>
    <property type="match status" value="1"/>
</dbReference>
<keyword evidence="3" id="KW-0963">Cytoplasm</keyword>
<dbReference type="Proteomes" id="UP000030647">
    <property type="component" value="Unassembled WGS sequence"/>
</dbReference>
<evidence type="ECO:0000256" key="1">
    <source>
        <dbReference type="ARBA" id="ARBA00004496"/>
    </source>
</evidence>
<evidence type="ECO:0000256" key="5">
    <source>
        <dbReference type="ARBA" id="ARBA00022679"/>
    </source>
</evidence>
<dbReference type="GO" id="GO:0009401">
    <property type="term" value="P:phosphoenolpyruvate-dependent sugar phosphotransferase system"/>
    <property type="evidence" value="ECO:0007669"/>
    <property type="project" value="UniProtKB-KW"/>
</dbReference>
<evidence type="ECO:0000256" key="2">
    <source>
        <dbReference type="ARBA" id="ARBA00022448"/>
    </source>
</evidence>
<name>U4TUH7_9LACO</name>
<dbReference type="Pfam" id="PF03830">
    <property type="entry name" value="PTSIIB_sorb"/>
    <property type="match status" value="1"/>
</dbReference>
<keyword evidence="7" id="KW-0418">Kinase</keyword>
<sequence length="181" mass="20158">MSKLRINRRNIAEVFNMIEMMRVDDRLIHGQVALLWTKQLGLNRIIVANDKAAKSEIQKNALLLAAPAGVKVAVVEVDKAIKMANDPRGKNFKMLLLVNNVDDLYTIVKGVEPGSTKVDIANVGRVSGDIENKHKLTETVYLSDDEVTKANEINDLAKNFVYQPLPTDEPKPFESLLKGVH</sequence>
<organism evidence="9 10">
    <name type="scientific">Schleiferilactobacillus shenzhenensis LY-73</name>
    <dbReference type="NCBI Taxonomy" id="1231336"/>
    <lineage>
        <taxon>Bacteria</taxon>
        <taxon>Bacillati</taxon>
        <taxon>Bacillota</taxon>
        <taxon>Bacilli</taxon>
        <taxon>Lactobacillales</taxon>
        <taxon>Lactobacillaceae</taxon>
        <taxon>Schleiferilactobacillus</taxon>
    </lineage>
</organism>
<keyword evidence="4" id="KW-0762">Sugar transport</keyword>
<dbReference type="GO" id="GO:0016301">
    <property type="term" value="F:kinase activity"/>
    <property type="evidence" value="ECO:0007669"/>
    <property type="project" value="UniProtKB-KW"/>
</dbReference>
<keyword evidence="6" id="KW-0598">Phosphotransferase system</keyword>
<keyword evidence="2" id="KW-0813">Transport</keyword>
<dbReference type="AlphaFoldDB" id="U4TUH7"/>
<feature type="domain" description="PTS EIIB type-4" evidence="8">
    <location>
        <begin position="14"/>
        <end position="181"/>
    </location>
</feature>
<evidence type="ECO:0000256" key="4">
    <source>
        <dbReference type="ARBA" id="ARBA00022597"/>
    </source>
</evidence>
<dbReference type="HOGENOM" id="CLU_116175_2_1_9"/>